<accession>A0A218MMR7</accession>
<protein>
    <submittedName>
        <fullName evidence="1">Uncharacterized protein</fullName>
    </submittedName>
</protein>
<name>A0A218MMR7_9VIRU</name>
<evidence type="ECO:0000313" key="1">
    <source>
        <dbReference type="EMBL" id="ASF00569.1"/>
    </source>
</evidence>
<sequence length="124" mass="13824">MAQNSLDQILFDDKSFSDLLKEIHKNQTKKSKQLASLIAELRPLITSLGDATVVVPLIKEYMEISVKNDDQLIKMAAIIQRLSTGNTNTGDGGLLTEEEMQQLQEVAEEISKTVEKPKQLPDVQ</sequence>
<dbReference type="EMBL" id="KY052842">
    <property type="protein sequence ID" value="ASF00569.1"/>
    <property type="molecule type" value="Genomic_DNA"/>
</dbReference>
<reference evidence="1" key="1">
    <citation type="submission" date="2016-10" db="EMBL/GenBank/DDBJ databases">
        <authorList>
            <person name="Varghese N."/>
        </authorList>
    </citation>
    <scope>NUCLEOTIDE SEQUENCE</scope>
</reference>
<proteinExistence type="predicted"/>
<organism evidence="1">
    <name type="scientific">uncultured virus</name>
    <dbReference type="NCBI Taxonomy" id="340016"/>
    <lineage>
        <taxon>Viruses</taxon>
        <taxon>environmental samples</taxon>
    </lineage>
</organism>
<reference evidence="1" key="2">
    <citation type="journal article" date="2017" name="Nat. Commun.">
        <title>Single-virus genomics reveals hidden cosmopolitan and abundant viruses.</title>
        <authorList>
            <person name="Martinez-Hernandez F."/>
            <person name="Fornas O."/>
            <person name="Lluesma Gomez M."/>
            <person name="Bolduc B."/>
            <person name="de la Cruz Pena M.J."/>
            <person name="Martinez J.M."/>
            <person name="Anton J."/>
            <person name="Gasol J.M."/>
            <person name="Rosselli R."/>
            <person name="Rodriguez-Valera F."/>
            <person name="Sullivan M.B."/>
            <person name="Acinas S.G."/>
            <person name="Martinez-Garcia M."/>
        </authorList>
    </citation>
    <scope>NUCLEOTIDE SEQUENCE</scope>
</reference>